<name>A0A3Q1FZW0_9TELE</name>
<keyword evidence="1" id="KW-0472">Membrane</keyword>
<dbReference type="InParanoid" id="A0A3Q1FZW0"/>
<keyword evidence="2" id="KW-0732">Signal</keyword>
<feature type="signal peptide" evidence="2">
    <location>
        <begin position="1"/>
        <end position="21"/>
    </location>
</feature>
<dbReference type="PANTHER" id="PTHR20859">
    <property type="entry name" value="INTERFERON/INTERLEUKIN RECEPTOR"/>
    <property type="match status" value="1"/>
</dbReference>
<evidence type="ECO:0000313" key="5">
    <source>
        <dbReference type="Proteomes" id="UP000257200"/>
    </source>
</evidence>
<dbReference type="AlphaFoldDB" id="A0A3Q1FZW0"/>
<dbReference type="Gene3D" id="2.60.40.10">
    <property type="entry name" value="Immunoglobulins"/>
    <property type="match status" value="1"/>
</dbReference>
<organism evidence="4 5">
    <name type="scientific">Acanthochromis polyacanthus</name>
    <name type="common">spiny chromis</name>
    <dbReference type="NCBI Taxonomy" id="80966"/>
    <lineage>
        <taxon>Eukaryota</taxon>
        <taxon>Metazoa</taxon>
        <taxon>Chordata</taxon>
        <taxon>Craniata</taxon>
        <taxon>Vertebrata</taxon>
        <taxon>Euteleostomi</taxon>
        <taxon>Actinopterygii</taxon>
        <taxon>Neopterygii</taxon>
        <taxon>Teleostei</taxon>
        <taxon>Neoteleostei</taxon>
        <taxon>Acanthomorphata</taxon>
        <taxon>Ovalentaria</taxon>
        <taxon>Pomacentridae</taxon>
        <taxon>Acanthochromis</taxon>
    </lineage>
</organism>
<evidence type="ECO:0000313" key="4">
    <source>
        <dbReference type="Ensembl" id="ENSAPOP00000022014.1"/>
    </source>
</evidence>
<keyword evidence="1" id="KW-0812">Transmembrane</keyword>
<dbReference type="InterPro" id="IPR050650">
    <property type="entry name" value="Type-II_Cytokine-TF_Rcpt"/>
</dbReference>
<dbReference type="InterPro" id="IPR013783">
    <property type="entry name" value="Ig-like_fold"/>
</dbReference>
<protein>
    <submittedName>
        <fullName evidence="4">Uncharacterized LOC110967655</fullName>
    </submittedName>
</protein>
<sequence>MDLARLHPVSLFAVWITVVTALVEPPGNVTLHCHNLTNILKWDYNQLTPGVKFRVDIQPYKGAAENFLVEPSDLQAELPPLIDPREEFYVTVTAVMGEEESEPSPSDGLIFTYSQESLVEKKCVVDLPSVNVTIQPHDQIEFRFEHPWLLYKKKLRGGGESKSKQRRSHDALRSERLPLFTYKVMVVNQGKQPHSDYCEERVCTNTLPVDAAKKEHCLTINGEMNLISVKSNQEFCAQPGEAPSYDYIYVIVSVLVLIPVAAIGFMVYHKRTRPLSSTPAPLVRMLILVSFYYLAPKQFLFLSHFYSLWSHFYCNIKSCTTMEKHNRAWKEGELRNVFCADAQSFNTIHCKKK</sequence>
<reference evidence="4" key="2">
    <citation type="submission" date="2025-09" db="UniProtKB">
        <authorList>
            <consortium name="Ensembl"/>
        </authorList>
    </citation>
    <scope>IDENTIFICATION</scope>
</reference>
<dbReference type="InterPro" id="IPR036116">
    <property type="entry name" value="FN3_sf"/>
</dbReference>
<dbReference type="Proteomes" id="UP000257200">
    <property type="component" value="Unplaced"/>
</dbReference>
<feature type="transmembrane region" description="Helical" evidence="1">
    <location>
        <begin position="247"/>
        <end position="268"/>
    </location>
</feature>
<keyword evidence="5" id="KW-1185">Reference proteome</keyword>
<evidence type="ECO:0000256" key="2">
    <source>
        <dbReference type="SAM" id="SignalP"/>
    </source>
</evidence>
<reference evidence="4" key="1">
    <citation type="submission" date="2025-08" db="UniProtKB">
        <authorList>
            <consortium name="Ensembl"/>
        </authorList>
    </citation>
    <scope>IDENTIFICATION</scope>
</reference>
<feature type="transmembrane region" description="Helical" evidence="1">
    <location>
        <begin position="275"/>
        <end position="295"/>
    </location>
</feature>
<dbReference type="InterPro" id="IPR003961">
    <property type="entry name" value="FN3_dom"/>
</dbReference>
<evidence type="ECO:0000256" key="1">
    <source>
        <dbReference type="SAM" id="Phobius"/>
    </source>
</evidence>
<accession>A0A3Q1FZW0</accession>
<dbReference type="SUPFAM" id="SSF49265">
    <property type="entry name" value="Fibronectin type III"/>
    <property type="match status" value="1"/>
</dbReference>
<dbReference type="GO" id="GO:0005886">
    <property type="term" value="C:plasma membrane"/>
    <property type="evidence" value="ECO:0007669"/>
    <property type="project" value="TreeGrafter"/>
</dbReference>
<dbReference type="PANTHER" id="PTHR20859:SF87">
    <property type="entry name" value="CYTOKINE RECEPTOR FAMILY MEMBER B13-RELATED"/>
    <property type="match status" value="1"/>
</dbReference>
<feature type="chain" id="PRO_5018686047" evidence="2">
    <location>
        <begin position="22"/>
        <end position="353"/>
    </location>
</feature>
<feature type="domain" description="Fibronectin type-III" evidence="3">
    <location>
        <begin position="11"/>
        <end position="102"/>
    </location>
</feature>
<proteinExistence type="predicted"/>
<dbReference type="GO" id="GO:0004896">
    <property type="term" value="F:cytokine receptor activity"/>
    <property type="evidence" value="ECO:0007669"/>
    <property type="project" value="TreeGrafter"/>
</dbReference>
<keyword evidence="1" id="KW-1133">Transmembrane helix</keyword>
<evidence type="ECO:0000259" key="3">
    <source>
        <dbReference type="Pfam" id="PF01108"/>
    </source>
</evidence>
<dbReference type="GeneTree" id="ENSGT00530000068118"/>
<dbReference type="Ensembl" id="ENSAPOT00000014824.1">
    <property type="protein sequence ID" value="ENSAPOP00000022014.1"/>
    <property type="gene ID" value="ENSAPOG00000002947.1"/>
</dbReference>
<dbReference type="STRING" id="80966.ENSAPOP00000022014"/>
<dbReference type="Pfam" id="PF01108">
    <property type="entry name" value="Tissue_fac"/>
    <property type="match status" value="1"/>
</dbReference>